<feature type="domain" description="Glycosyl transferase family 1" evidence="1">
    <location>
        <begin position="159"/>
        <end position="304"/>
    </location>
</feature>
<comment type="caution">
    <text evidence="2">The sequence shown here is derived from an EMBL/GenBank/DDBJ whole genome shotgun (WGS) entry which is preliminary data.</text>
</comment>
<name>A0ABT6IXX8_9STAP</name>
<reference evidence="2 3" key="1">
    <citation type="submission" date="2023-03" db="EMBL/GenBank/DDBJ databases">
        <title>Bacterial isolates from washroom surfaces on a university campus.</title>
        <authorList>
            <person name="Holman D.B."/>
            <person name="Gzyl K.E."/>
            <person name="Taheri A.E."/>
        </authorList>
    </citation>
    <scope>NUCLEOTIDE SEQUENCE [LARGE SCALE GENOMIC DNA]</scope>
    <source>
        <strain evidence="2 3">RD01</strain>
    </source>
</reference>
<accession>A0ABT6IXX8</accession>
<keyword evidence="2" id="KW-0808">Transferase</keyword>
<dbReference type="Proteomes" id="UP001159200">
    <property type="component" value="Unassembled WGS sequence"/>
</dbReference>
<sequence>MNINILGYNIFAKGGTSRSNINLMKSFLKNGNNVNYFNILDFESDDITRLIIHEGINSSNVQFYKFDDFIKIATGDLLIITREELFIYAKEIKQKNKKIKIIGEIHGPLEYIDDSLDLGLEYIDSIRVSTDTIKEKFIEKYKYNSVFSQYVNAEHIDLKKNPINTKRNLLIKARFEDNIKDISYVIKLINYIVKNTSRNDIQLYIIGYGPSELLYKNLVKYYSLQNNVHINEKEPLNYIYISSSPYETLGYSILETLARGNRALIYPGDDNVLEEVYSQYNGIEFLEKNIRKDSLLITSLLDSKYTKTAREEDVQKLKATFLNSNYSNDYVNNFKNITNSKNMSKEFFFKNKYGENLCLN</sequence>
<dbReference type="GO" id="GO:0016757">
    <property type="term" value="F:glycosyltransferase activity"/>
    <property type="evidence" value="ECO:0007669"/>
    <property type="project" value="UniProtKB-KW"/>
</dbReference>
<dbReference type="Pfam" id="PF00534">
    <property type="entry name" value="Glycos_transf_1"/>
    <property type="match status" value="1"/>
</dbReference>
<evidence type="ECO:0000313" key="3">
    <source>
        <dbReference type="Proteomes" id="UP001159200"/>
    </source>
</evidence>
<dbReference type="EMBL" id="JAROYR010000003">
    <property type="protein sequence ID" value="MDH5157316.1"/>
    <property type="molecule type" value="Genomic_DNA"/>
</dbReference>
<proteinExistence type="predicted"/>
<dbReference type="EC" id="2.4.-.-" evidence="2"/>
<dbReference type="SUPFAM" id="SSF53756">
    <property type="entry name" value="UDP-Glycosyltransferase/glycogen phosphorylase"/>
    <property type="match status" value="1"/>
</dbReference>
<keyword evidence="2" id="KW-0328">Glycosyltransferase</keyword>
<evidence type="ECO:0000313" key="2">
    <source>
        <dbReference type="EMBL" id="MDH5157316.1"/>
    </source>
</evidence>
<evidence type="ECO:0000259" key="1">
    <source>
        <dbReference type="Pfam" id="PF00534"/>
    </source>
</evidence>
<dbReference type="Gene3D" id="3.40.50.2000">
    <property type="entry name" value="Glycogen Phosphorylase B"/>
    <property type="match status" value="2"/>
</dbReference>
<protein>
    <submittedName>
        <fullName evidence="2">Glycosyltransferase</fullName>
        <ecNumber evidence="2">2.4.-.-</ecNumber>
    </submittedName>
</protein>
<dbReference type="InterPro" id="IPR001296">
    <property type="entry name" value="Glyco_trans_1"/>
</dbReference>
<organism evidence="2 3">
    <name type="scientific">Staphylococcus cohnii</name>
    <dbReference type="NCBI Taxonomy" id="29382"/>
    <lineage>
        <taxon>Bacteria</taxon>
        <taxon>Bacillati</taxon>
        <taxon>Bacillota</taxon>
        <taxon>Bacilli</taxon>
        <taxon>Bacillales</taxon>
        <taxon>Staphylococcaceae</taxon>
        <taxon>Staphylococcus</taxon>
        <taxon>Staphylococcus cohnii species complex</taxon>
    </lineage>
</organism>
<keyword evidence="3" id="KW-1185">Reference proteome</keyword>
<gene>
    <name evidence="2" type="ORF">P5X59_03110</name>
</gene>